<gene>
    <name evidence="1" type="ORF">TanjilG_17248</name>
</gene>
<dbReference type="AlphaFoldDB" id="A0A4P1R151"/>
<organism evidence="1 2">
    <name type="scientific">Lupinus angustifolius</name>
    <name type="common">Narrow-leaved blue lupine</name>
    <dbReference type="NCBI Taxonomy" id="3871"/>
    <lineage>
        <taxon>Eukaryota</taxon>
        <taxon>Viridiplantae</taxon>
        <taxon>Streptophyta</taxon>
        <taxon>Embryophyta</taxon>
        <taxon>Tracheophyta</taxon>
        <taxon>Spermatophyta</taxon>
        <taxon>Magnoliopsida</taxon>
        <taxon>eudicotyledons</taxon>
        <taxon>Gunneridae</taxon>
        <taxon>Pentapetalae</taxon>
        <taxon>rosids</taxon>
        <taxon>fabids</taxon>
        <taxon>Fabales</taxon>
        <taxon>Fabaceae</taxon>
        <taxon>Papilionoideae</taxon>
        <taxon>50 kb inversion clade</taxon>
        <taxon>genistoids sensu lato</taxon>
        <taxon>core genistoids</taxon>
        <taxon>Genisteae</taxon>
        <taxon>Lupinus</taxon>
    </lineage>
</organism>
<accession>A0A4P1R151</accession>
<dbReference type="EMBL" id="CM007373">
    <property type="protein sequence ID" value="OIV99438.1"/>
    <property type="molecule type" value="Genomic_DNA"/>
</dbReference>
<dbReference type="Proteomes" id="UP000188354">
    <property type="component" value="Chromosome LG13"/>
</dbReference>
<dbReference type="Gramene" id="OIV99438">
    <property type="protein sequence ID" value="OIV99438"/>
    <property type="gene ID" value="TanjilG_17248"/>
</dbReference>
<evidence type="ECO:0000313" key="2">
    <source>
        <dbReference type="Proteomes" id="UP000188354"/>
    </source>
</evidence>
<name>A0A4P1R151_LUPAN</name>
<proteinExistence type="predicted"/>
<reference evidence="1 2" key="1">
    <citation type="journal article" date="2017" name="Plant Biotechnol. J.">
        <title>A comprehensive draft genome sequence for lupin (Lupinus angustifolius), an emerging health food: insights into plant-microbe interactions and legume evolution.</title>
        <authorList>
            <person name="Hane J.K."/>
            <person name="Ming Y."/>
            <person name="Kamphuis L.G."/>
            <person name="Nelson M.N."/>
            <person name="Garg G."/>
            <person name="Atkins C.A."/>
            <person name="Bayer P.E."/>
            <person name="Bravo A."/>
            <person name="Bringans S."/>
            <person name="Cannon S."/>
            <person name="Edwards D."/>
            <person name="Foley R."/>
            <person name="Gao L.L."/>
            <person name="Harrison M.J."/>
            <person name="Huang W."/>
            <person name="Hurgobin B."/>
            <person name="Li S."/>
            <person name="Liu C.W."/>
            <person name="McGrath A."/>
            <person name="Morahan G."/>
            <person name="Murray J."/>
            <person name="Weller J."/>
            <person name="Jian J."/>
            <person name="Singh K.B."/>
        </authorList>
    </citation>
    <scope>NUCLEOTIDE SEQUENCE [LARGE SCALE GENOMIC DNA]</scope>
    <source>
        <strain evidence="2">cv. Tanjil</strain>
        <tissue evidence="1">Whole plant</tissue>
    </source>
</reference>
<protein>
    <submittedName>
        <fullName evidence="1">Uncharacterized protein</fullName>
    </submittedName>
</protein>
<evidence type="ECO:0000313" key="1">
    <source>
        <dbReference type="EMBL" id="OIV99438.1"/>
    </source>
</evidence>
<keyword evidence="2" id="KW-1185">Reference proteome</keyword>
<sequence length="92" mass="10983">MELDHGGCSRRGREFWYARRELLNSYHLSNLETKNDDYSLKEKLMKSVKEIKDSMQKRRVVIKTYRVTMSLPPLLLVTMTCFIPCFHKRNTV</sequence>